<dbReference type="RefSeq" id="WP_146392525.1">
    <property type="nucleotide sequence ID" value="NZ_SJPK01000009.1"/>
</dbReference>
<proteinExistence type="predicted"/>
<reference evidence="2 3" key="1">
    <citation type="submission" date="2019-02" db="EMBL/GenBank/DDBJ databases">
        <title>Deep-cultivation of Planctomycetes and their phenomic and genomic characterization uncovers novel biology.</title>
        <authorList>
            <person name="Wiegand S."/>
            <person name="Jogler M."/>
            <person name="Boedeker C."/>
            <person name="Pinto D."/>
            <person name="Vollmers J."/>
            <person name="Rivas-Marin E."/>
            <person name="Kohn T."/>
            <person name="Peeters S.H."/>
            <person name="Heuer A."/>
            <person name="Rast P."/>
            <person name="Oberbeckmann S."/>
            <person name="Bunk B."/>
            <person name="Jeske O."/>
            <person name="Meyerdierks A."/>
            <person name="Storesund J.E."/>
            <person name="Kallscheuer N."/>
            <person name="Luecker S."/>
            <person name="Lage O.M."/>
            <person name="Pohl T."/>
            <person name="Merkel B.J."/>
            <person name="Hornburger P."/>
            <person name="Mueller R.-W."/>
            <person name="Bruemmer F."/>
            <person name="Labrenz M."/>
            <person name="Spormann A.M."/>
            <person name="Op Den Camp H."/>
            <person name="Overmann J."/>
            <person name="Amann R."/>
            <person name="Jetten M.S.M."/>
            <person name="Mascher T."/>
            <person name="Medema M.H."/>
            <person name="Devos D.P."/>
            <person name="Kaster A.-K."/>
            <person name="Ovreas L."/>
            <person name="Rohde M."/>
            <person name="Galperin M.Y."/>
            <person name="Jogler C."/>
        </authorList>
    </citation>
    <scope>NUCLEOTIDE SEQUENCE [LARGE SCALE GENOMIC DNA]</scope>
    <source>
        <strain evidence="2 3">CA85</strain>
    </source>
</reference>
<feature type="transmembrane region" description="Helical" evidence="1">
    <location>
        <begin position="15"/>
        <end position="34"/>
    </location>
</feature>
<name>A0A5C5XQQ0_9BACT</name>
<evidence type="ECO:0000313" key="2">
    <source>
        <dbReference type="EMBL" id="TWT64821.1"/>
    </source>
</evidence>
<protein>
    <submittedName>
        <fullName evidence="2">Uncharacterized protein</fullName>
    </submittedName>
</protein>
<dbReference type="AlphaFoldDB" id="A0A5C5XQQ0"/>
<keyword evidence="1" id="KW-0472">Membrane</keyword>
<organism evidence="2 3">
    <name type="scientific">Allorhodopirellula solitaria</name>
    <dbReference type="NCBI Taxonomy" id="2527987"/>
    <lineage>
        <taxon>Bacteria</taxon>
        <taxon>Pseudomonadati</taxon>
        <taxon>Planctomycetota</taxon>
        <taxon>Planctomycetia</taxon>
        <taxon>Pirellulales</taxon>
        <taxon>Pirellulaceae</taxon>
        <taxon>Allorhodopirellula</taxon>
    </lineage>
</organism>
<sequence length="270" mass="29647">MSQREFGRERPDEHLLVWLAVWSITLTVVIAALQGELESLAEGGHAVLGAAMGGLIAAWLTTLTWVALIELPSSAPSAGQRTPQRWLPRVVVFLAWLLNVIVLGVVARDHAWVLIQVLLAVALGILGPWIGWQWTHQRIHRTTAPPPVRRSIGHLLGIAFTIAVGSALLRMSDRWAGLTSSATALILSIALLWIVMLTILLSRWWGLMLITIPLIMAQTVTVSSMIDLRSPDADAEFMRSIGIIAGFDCFAVLFLLLMRSSGHRWLSPPD</sequence>
<feature type="transmembrane region" description="Helical" evidence="1">
    <location>
        <begin position="46"/>
        <end position="69"/>
    </location>
</feature>
<dbReference type="OrthoDB" id="283388at2"/>
<feature type="transmembrane region" description="Helical" evidence="1">
    <location>
        <begin position="175"/>
        <end position="197"/>
    </location>
</feature>
<comment type="caution">
    <text evidence="2">The sequence shown here is derived from an EMBL/GenBank/DDBJ whole genome shotgun (WGS) entry which is preliminary data.</text>
</comment>
<keyword evidence="3" id="KW-1185">Reference proteome</keyword>
<evidence type="ECO:0000256" key="1">
    <source>
        <dbReference type="SAM" id="Phobius"/>
    </source>
</evidence>
<feature type="transmembrane region" description="Helical" evidence="1">
    <location>
        <begin position="113"/>
        <end position="132"/>
    </location>
</feature>
<dbReference type="EMBL" id="SJPK01000009">
    <property type="protein sequence ID" value="TWT64821.1"/>
    <property type="molecule type" value="Genomic_DNA"/>
</dbReference>
<accession>A0A5C5XQQ0</accession>
<keyword evidence="1" id="KW-0812">Transmembrane</keyword>
<evidence type="ECO:0000313" key="3">
    <source>
        <dbReference type="Proteomes" id="UP000318053"/>
    </source>
</evidence>
<dbReference type="Proteomes" id="UP000318053">
    <property type="component" value="Unassembled WGS sequence"/>
</dbReference>
<gene>
    <name evidence="2" type="ORF">CA85_36060</name>
</gene>
<feature type="transmembrane region" description="Helical" evidence="1">
    <location>
        <begin position="152"/>
        <end position="169"/>
    </location>
</feature>
<feature type="transmembrane region" description="Helical" evidence="1">
    <location>
        <begin position="238"/>
        <end position="257"/>
    </location>
</feature>
<feature type="transmembrane region" description="Helical" evidence="1">
    <location>
        <begin position="204"/>
        <end position="226"/>
    </location>
</feature>
<keyword evidence="1" id="KW-1133">Transmembrane helix</keyword>
<feature type="transmembrane region" description="Helical" evidence="1">
    <location>
        <begin position="90"/>
        <end position="107"/>
    </location>
</feature>